<name>A0A1G5DM73_9GAMM</name>
<proteinExistence type="predicted"/>
<organism evidence="3 4">
    <name type="scientific">Thiohalorhabdus denitrificans</name>
    <dbReference type="NCBI Taxonomy" id="381306"/>
    <lineage>
        <taxon>Bacteria</taxon>
        <taxon>Pseudomonadati</taxon>
        <taxon>Pseudomonadota</taxon>
        <taxon>Gammaproteobacteria</taxon>
        <taxon>Thiohalorhabdales</taxon>
        <taxon>Thiohalorhabdaceae</taxon>
        <taxon>Thiohalorhabdus</taxon>
    </lineage>
</organism>
<dbReference type="SUPFAM" id="SSF52540">
    <property type="entry name" value="P-loop containing nucleoside triphosphate hydrolases"/>
    <property type="match status" value="1"/>
</dbReference>
<dbReference type="SMART" id="SM00382">
    <property type="entry name" value="AAA"/>
    <property type="match status" value="1"/>
</dbReference>
<evidence type="ECO:0000313" key="4">
    <source>
        <dbReference type="Proteomes" id="UP000183104"/>
    </source>
</evidence>
<dbReference type="Gene3D" id="3.40.50.300">
    <property type="entry name" value="P-loop containing nucleotide triphosphate hydrolases"/>
    <property type="match status" value="1"/>
</dbReference>
<sequence length="459" mass="50854">MSLPSPAAEATPEVLGRFRHRKLSRQGQRRADGPTYPGAPREQADLGVGPETLVRLLLKHLHTGGAQRLDELGRNLGVPVSLLQETITFLRREHLVDVQGARPGAPSGTETYFLSQQGRDRARSHLEDDGYVGPVPVPLEQFQRQIEAQSVRWTVVDRTAMDEAFAGLVVPERVLEQLGAAFNSASSLFIYGPAGTGKTLLATQFAHLLQGDVAVPHAVSVDGQIVRVFDPVYHKPAEAPAARTPDPSLDRPGEDWDRRWVRCRRPVVIAGGELTADMLDPAYHAAGNFYEAPLQVKAAGGLLMIDDLGRQQVEVTTLLNRWVVPLEAGIDYLALQSGAKFPVPFDVFPIFATNLRPQDLADNAFLRRLGYKVYLGHLDEADYRAIFAQYCRANGLEYRDEAVDYLLRAHYEPTGTPLIACHPRDLINKVIEFALFEGEEPRLSEEALARAWQVYFVQG</sequence>
<reference evidence="4" key="1">
    <citation type="submission" date="2016-10" db="EMBL/GenBank/DDBJ databases">
        <authorList>
            <person name="Varghese N."/>
        </authorList>
    </citation>
    <scope>NUCLEOTIDE SEQUENCE [LARGE SCALE GENOMIC DNA]</scope>
    <source>
        <strain evidence="4">HL 19</strain>
    </source>
</reference>
<dbReference type="InterPro" id="IPR027417">
    <property type="entry name" value="P-loop_NTPase"/>
</dbReference>
<accession>A0A1G5DM73</accession>
<dbReference type="EMBL" id="FMUN01000003">
    <property type="protein sequence ID" value="SCY15764.1"/>
    <property type="molecule type" value="Genomic_DNA"/>
</dbReference>
<dbReference type="OrthoDB" id="9783370at2"/>
<protein>
    <recommendedName>
        <fullName evidence="2">AAA+ ATPase domain-containing protein</fullName>
    </recommendedName>
</protein>
<feature type="region of interest" description="Disordered" evidence="1">
    <location>
        <begin position="1"/>
        <end position="45"/>
    </location>
</feature>
<dbReference type="Proteomes" id="UP000183104">
    <property type="component" value="Unassembled WGS sequence"/>
</dbReference>
<dbReference type="AlphaFoldDB" id="A0A1G5DM73"/>
<evidence type="ECO:0000259" key="2">
    <source>
        <dbReference type="SMART" id="SM00382"/>
    </source>
</evidence>
<evidence type="ECO:0000256" key="1">
    <source>
        <dbReference type="SAM" id="MobiDB-lite"/>
    </source>
</evidence>
<dbReference type="InterPro" id="IPR003593">
    <property type="entry name" value="AAA+_ATPase"/>
</dbReference>
<feature type="compositionally biased region" description="Basic residues" evidence="1">
    <location>
        <begin position="17"/>
        <end position="28"/>
    </location>
</feature>
<dbReference type="STRING" id="381306.AN478_08085"/>
<keyword evidence="4" id="KW-1185">Reference proteome</keyword>
<feature type="domain" description="AAA+ ATPase" evidence="2">
    <location>
        <begin position="184"/>
        <end position="379"/>
    </location>
</feature>
<evidence type="ECO:0000313" key="3">
    <source>
        <dbReference type="EMBL" id="SCY15764.1"/>
    </source>
</evidence>
<dbReference type="RefSeq" id="WP_054966105.1">
    <property type="nucleotide sequence ID" value="NZ_FMUN01000003.1"/>
</dbReference>
<gene>
    <name evidence="3" type="ORF">SAMN05661077_1383</name>
</gene>